<dbReference type="AlphaFoldDB" id="A0A2K1K8K7"/>
<evidence type="ECO:0000256" key="1">
    <source>
        <dbReference type="ARBA" id="ARBA00004474"/>
    </source>
</evidence>
<dbReference type="RefSeq" id="XP_024382049.1">
    <property type="nucleotide sequence ID" value="XM_024526281.2"/>
</dbReference>
<accession>A0A2K1K8K7</accession>
<reference evidence="6 8" key="2">
    <citation type="journal article" date="2018" name="Plant J.">
        <title>The Physcomitrella patens chromosome-scale assembly reveals moss genome structure and evolution.</title>
        <authorList>
            <person name="Lang D."/>
            <person name="Ullrich K.K."/>
            <person name="Murat F."/>
            <person name="Fuchs J."/>
            <person name="Jenkins J."/>
            <person name="Haas F.B."/>
            <person name="Piednoel M."/>
            <person name="Gundlach H."/>
            <person name="Van Bel M."/>
            <person name="Meyberg R."/>
            <person name="Vives C."/>
            <person name="Morata J."/>
            <person name="Symeonidi A."/>
            <person name="Hiss M."/>
            <person name="Muchero W."/>
            <person name="Kamisugi Y."/>
            <person name="Saleh O."/>
            <person name="Blanc G."/>
            <person name="Decker E.L."/>
            <person name="van Gessel N."/>
            <person name="Grimwood J."/>
            <person name="Hayes R.D."/>
            <person name="Graham S.W."/>
            <person name="Gunter L.E."/>
            <person name="McDaniel S.F."/>
            <person name="Hoernstein S.N.W."/>
            <person name="Larsson A."/>
            <person name="Li F.W."/>
            <person name="Perroud P.F."/>
            <person name="Phillips J."/>
            <person name="Ranjan P."/>
            <person name="Rokshar D.S."/>
            <person name="Rothfels C.J."/>
            <person name="Schneider L."/>
            <person name="Shu S."/>
            <person name="Stevenson D.W."/>
            <person name="Thummler F."/>
            <person name="Tillich M."/>
            <person name="Villarreal Aguilar J.C."/>
            <person name="Widiez T."/>
            <person name="Wong G.K."/>
            <person name="Wymore A."/>
            <person name="Zhang Y."/>
            <person name="Zimmer A.D."/>
            <person name="Quatrano R.S."/>
            <person name="Mayer K.F.X."/>
            <person name="Goodstein D."/>
            <person name="Casacuberta J.M."/>
            <person name="Vandepoele K."/>
            <person name="Reski R."/>
            <person name="Cuming A.C."/>
            <person name="Tuskan G.A."/>
            <person name="Maumus F."/>
            <person name="Salse J."/>
            <person name="Schmutz J."/>
            <person name="Rensing S.A."/>
        </authorList>
    </citation>
    <scope>NUCLEOTIDE SEQUENCE [LARGE SCALE GENOMIC DNA]</scope>
    <source>
        <strain evidence="7 8">cv. Gransden 2004</strain>
    </source>
</reference>
<evidence type="ECO:0000256" key="2">
    <source>
        <dbReference type="ARBA" id="ARBA00010985"/>
    </source>
</evidence>
<feature type="transmembrane region" description="Helical" evidence="5">
    <location>
        <begin position="156"/>
        <end position="172"/>
    </location>
</feature>
<dbReference type="Gramene" id="Pp3c8_24380V3.2">
    <property type="protein sequence ID" value="PAC:32965033.CDS.1"/>
    <property type="gene ID" value="Pp3c8_24380"/>
</dbReference>
<dbReference type="EnsemblPlants" id="Pp3c8_24380V3.2">
    <property type="protein sequence ID" value="PAC:32965033.CDS.1"/>
    <property type="gene ID" value="Pp3c8_24380"/>
</dbReference>
<evidence type="ECO:0000256" key="5">
    <source>
        <dbReference type="SAM" id="Phobius"/>
    </source>
</evidence>
<keyword evidence="5" id="KW-1133">Transmembrane helix</keyword>
<comment type="similarity">
    <text evidence="2">Belongs to the ycf33 family.</text>
</comment>
<sequence length="218" mass="23884">MATLQASTSISTLFCGPRTSVSRLAAPGTTSRLPVTRRSKQVKLAPLTLAPSTPEVLVRGLVDSQADILPRMEELATCKYNEDEINERVSSLDCVSVSEFLGSANGTLERFVRENARELAIGSLALALFCLPDERALALGPEGPLLEEFWDNVRRYGFYFFTVVSGGLYSLTKPLLDLLKDPSTQILVAIAVFGTLYLVYLTVSTMLGLNDFSYEYAQ</sequence>
<reference evidence="7" key="3">
    <citation type="submission" date="2020-12" db="UniProtKB">
        <authorList>
            <consortium name="EnsemblPlants"/>
        </authorList>
    </citation>
    <scope>IDENTIFICATION</scope>
</reference>
<dbReference type="EMBL" id="ABEU02000008">
    <property type="protein sequence ID" value="PNR50114.1"/>
    <property type="molecule type" value="Genomic_DNA"/>
</dbReference>
<organism evidence="6">
    <name type="scientific">Physcomitrium patens</name>
    <name type="common">Spreading-leaved earth moss</name>
    <name type="synonym">Physcomitrella patens</name>
    <dbReference type="NCBI Taxonomy" id="3218"/>
    <lineage>
        <taxon>Eukaryota</taxon>
        <taxon>Viridiplantae</taxon>
        <taxon>Streptophyta</taxon>
        <taxon>Embryophyta</taxon>
        <taxon>Bryophyta</taxon>
        <taxon>Bryophytina</taxon>
        <taxon>Bryopsida</taxon>
        <taxon>Funariidae</taxon>
        <taxon>Funariales</taxon>
        <taxon>Funariaceae</taxon>
        <taxon>Physcomitrium</taxon>
    </lineage>
</organism>
<keyword evidence="5" id="KW-0812">Transmembrane</keyword>
<feature type="transmembrane region" description="Helical" evidence="5">
    <location>
        <begin position="184"/>
        <end position="203"/>
    </location>
</feature>
<dbReference type="PANTHER" id="PTHR36049">
    <property type="entry name" value="TRANSMEMBRANE PROTEIN"/>
    <property type="match status" value="1"/>
</dbReference>
<name>A0A2K1K8K7_PHYPA</name>
<reference evidence="6 8" key="1">
    <citation type="journal article" date="2008" name="Science">
        <title>The Physcomitrella genome reveals evolutionary insights into the conquest of land by plants.</title>
        <authorList>
            <person name="Rensing S."/>
            <person name="Lang D."/>
            <person name="Zimmer A."/>
            <person name="Terry A."/>
            <person name="Salamov A."/>
            <person name="Shapiro H."/>
            <person name="Nishiyama T."/>
            <person name="Perroud P.-F."/>
            <person name="Lindquist E."/>
            <person name="Kamisugi Y."/>
            <person name="Tanahashi T."/>
            <person name="Sakakibara K."/>
            <person name="Fujita T."/>
            <person name="Oishi K."/>
            <person name="Shin-I T."/>
            <person name="Kuroki Y."/>
            <person name="Toyoda A."/>
            <person name="Suzuki Y."/>
            <person name="Hashimoto A."/>
            <person name="Yamaguchi K."/>
            <person name="Sugano A."/>
            <person name="Kohara Y."/>
            <person name="Fujiyama A."/>
            <person name="Anterola A."/>
            <person name="Aoki S."/>
            <person name="Ashton N."/>
            <person name="Barbazuk W.B."/>
            <person name="Barker E."/>
            <person name="Bennetzen J."/>
            <person name="Bezanilla M."/>
            <person name="Blankenship R."/>
            <person name="Cho S.H."/>
            <person name="Dutcher S."/>
            <person name="Estelle M."/>
            <person name="Fawcett J.A."/>
            <person name="Gundlach H."/>
            <person name="Hanada K."/>
            <person name="Heyl A."/>
            <person name="Hicks K.A."/>
            <person name="Hugh J."/>
            <person name="Lohr M."/>
            <person name="Mayer K."/>
            <person name="Melkozernov A."/>
            <person name="Murata T."/>
            <person name="Nelson D."/>
            <person name="Pils B."/>
            <person name="Prigge M."/>
            <person name="Reiss B."/>
            <person name="Renner T."/>
            <person name="Rombauts S."/>
            <person name="Rushton P."/>
            <person name="Sanderfoot A."/>
            <person name="Schween G."/>
            <person name="Shiu S.-H."/>
            <person name="Stueber K."/>
            <person name="Theodoulou F.L."/>
            <person name="Tu H."/>
            <person name="Van de Peer Y."/>
            <person name="Verrier P.J."/>
            <person name="Waters E."/>
            <person name="Wood A."/>
            <person name="Yang L."/>
            <person name="Cove D."/>
            <person name="Cuming A."/>
            <person name="Hasebe M."/>
            <person name="Lucas S."/>
            <person name="Mishler D.B."/>
            <person name="Reski R."/>
            <person name="Grigoriev I."/>
            <person name="Quatrano R.S."/>
            <person name="Boore J.L."/>
        </authorList>
    </citation>
    <scope>NUCLEOTIDE SEQUENCE [LARGE SCALE GENOMIC DNA]</scope>
    <source>
        <strain evidence="7 8">cv. Gransden 2004</strain>
    </source>
</reference>
<keyword evidence="4" id="KW-0934">Plastid</keyword>
<keyword evidence="5" id="KW-0472">Membrane</keyword>
<evidence type="ECO:0000313" key="7">
    <source>
        <dbReference type="EnsemblPlants" id="PAC:32965032.CDS.1"/>
    </source>
</evidence>
<protein>
    <recommendedName>
        <fullName evidence="3">Uncharacterized protein ycf33</fullName>
    </recommendedName>
</protein>
<dbReference type="EnsemblPlants" id="Pp3c8_24380V3.1">
    <property type="protein sequence ID" value="PAC:32965032.CDS.1"/>
    <property type="gene ID" value="Pp3c8_24380"/>
</dbReference>
<dbReference type="PANTHER" id="PTHR36049:SF3">
    <property type="match status" value="1"/>
</dbReference>
<gene>
    <name evidence="7" type="primary">LOC112285443</name>
    <name evidence="6" type="ORF">PHYPA_012011</name>
</gene>
<dbReference type="KEGG" id="ppp:112285443"/>
<comment type="subcellular location">
    <subcellularLocation>
        <location evidence="1">Plastid</location>
    </subcellularLocation>
</comment>
<dbReference type="Gramene" id="Pp3c8_24380V3.1">
    <property type="protein sequence ID" value="PAC:32965032.CDS.1"/>
    <property type="gene ID" value="Pp3c8_24380"/>
</dbReference>
<evidence type="ECO:0000313" key="8">
    <source>
        <dbReference type="Proteomes" id="UP000006727"/>
    </source>
</evidence>
<dbReference type="Pfam" id="PF05421">
    <property type="entry name" value="DUF751"/>
    <property type="match status" value="1"/>
</dbReference>
<dbReference type="Proteomes" id="UP000006727">
    <property type="component" value="Chromosome 8"/>
</dbReference>
<dbReference type="GO" id="GO:0009536">
    <property type="term" value="C:plastid"/>
    <property type="evidence" value="ECO:0007669"/>
    <property type="project" value="UniProtKB-SubCell"/>
</dbReference>
<proteinExistence type="inferred from homology"/>
<keyword evidence="8" id="KW-1185">Reference proteome</keyword>
<evidence type="ECO:0000256" key="4">
    <source>
        <dbReference type="ARBA" id="ARBA00022640"/>
    </source>
</evidence>
<evidence type="ECO:0000256" key="3">
    <source>
        <dbReference type="ARBA" id="ARBA00021584"/>
    </source>
</evidence>
<dbReference type="OrthoDB" id="1900844at2759"/>
<dbReference type="GeneID" id="112285443"/>
<dbReference type="InterPro" id="IPR008470">
    <property type="entry name" value="Uncharacterised_Ycf33"/>
</dbReference>
<evidence type="ECO:0000313" key="6">
    <source>
        <dbReference type="EMBL" id="PNR50114.1"/>
    </source>
</evidence>